<feature type="active site" description="Nucleophile" evidence="13">
    <location>
        <position position="376"/>
    </location>
</feature>
<evidence type="ECO:0000256" key="13">
    <source>
        <dbReference type="PROSITE-ProRule" id="PRU01023"/>
    </source>
</evidence>
<dbReference type="Gene3D" id="1.10.940.10">
    <property type="entry name" value="NusB-like"/>
    <property type="match status" value="1"/>
</dbReference>
<dbReference type="Pfam" id="PF01029">
    <property type="entry name" value="NusB"/>
    <property type="match status" value="1"/>
</dbReference>
<dbReference type="EC" id="2.1.1.176" evidence="3"/>
<comment type="function">
    <text evidence="1">Specifically methylates the cytosine at position 967 (m5C967) of 16S rRNA.</text>
</comment>
<dbReference type="OrthoDB" id="9810297at2"/>
<feature type="binding site" evidence="13">
    <location>
        <position position="281"/>
    </location>
    <ligand>
        <name>S-adenosyl-L-methionine</name>
        <dbReference type="ChEBI" id="CHEBI:59789"/>
    </ligand>
</feature>
<evidence type="ECO:0000256" key="9">
    <source>
        <dbReference type="ARBA" id="ARBA00022884"/>
    </source>
</evidence>
<dbReference type="GO" id="GO:0006355">
    <property type="term" value="P:regulation of DNA-templated transcription"/>
    <property type="evidence" value="ECO:0007669"/>
    <property type="project" value="InterPro"/>
</dbReference>
<dbReference type="PROSITE" id="PS51686">
    <property type="entry name" value="SAM_MT_RSMB_NOP"/>
    <property type="match status" value="1"/>
</dbReference>
<feature type="domain" description="SAM-dependent MTase RsmB/NOP-type" evidence="14">
    <location>
        <begin position="168"/>
        <end position="432"/>
    </location>
</feature>
<proteinExistence type="inferred from homology"/>
<dbReference type="Pfam" id="PF22458">
    <property type="entry name" value="RsmF-B_ferredox"/>
    <property type="match status" value="1"/>
</dbReference>
<keyword evidence="16" id="KW-1185">Reference proteome</keyword>
<dbReference type="Pfam" id="PF01189">
    <property type="entry name" value="Methyltr_RsmB-F"/>
    <property type="match status" value="1"/>
</dbReference>
<dbReference type="InterPro" id="IPR004573">
    <property type="entry name" value="rRNA_ssu_MeTfrase_B"/>
</dbReference>
<dbReference type="InterPro" id="IPR001678">
    <property type="entry name" value="MeTrfase_RsmB-F_NOP2_dom"/>
</dbReference>
<keyword evidence="8 13" id="KW-0949">S-adenosyl-L-methionine</keyword>
<dbReference type="PANTHER" id="PTHR22807:SF53">
    <property type="entry name" value="RIBOSOMAL RNA SMALL SUBUNIT METHYLTRANSFERASE B-RELATED"/>
    <property type="match status" value="1"/>
</dbReference>
<feature type="binding site" evidence="13">
    <location>
        <position position="308"/>
    </location>
    <ligand>
        <name>S-adenosyl-L-methionine</name>
        <dbReference type="ChEBI" id="CHEBI:59789"/>
    </ligand>
</feature>
<protein>
    <recommendedName>
        <fullName evidence="3">16S rRNA (cytosine(967)-C(5))-methyltransferase</fullName>
        <ecNumber evidence="3">2.1.1.176</ecNumber>
    </recommendedName>
    <alternativeName>
        <fullName evidence="10">16S rRNA m5C967 methyltransferase</fullName>
    </alternativeName>
    <alternativeName>
        <fullName evidence="11">rRNA (cytosine-C(5)-)-methyltransferase RsmB</fullName>
    </alternativeName>
</protein>
<evidence type="ECO:0000256" key="3">
    <source>
        <dbReference type="ARBA" id="ARBA00012140"/>
    </source>
</evidence>
<dbReference type="EMBL" id="SCWB01000015">
    <property type="protein sequence ID" value="TDM07310.1"/>
    <property type="molecule type" value="Genomic_DNA"/>
</dbReference>
<keyword evidence="4" id="KW-0963">Cytoplasm</keyword>
<evidence type="ECO:0000256" key="10">
    <source>
        <dbReference type="ARBA" id="ARBA00030399"/>
    </source>
</evidence>
<keyword evidence="9 13" id="KW-0694">RNA-binding</keyword>
<name>A0A4V6PPS0_9STAP</name>
<evidence type="ECO:0000256" key="12">
    <source>
        <dbReference type="ARBA" id="ARBA00047283"/>
    </source>
</evidence>
<dbReference type="InterPro" id="IPR049560">
    <property type="entry name" value="MeTrfase_RsmB-F_NOP2_cat"/>
</dbReference>
<keyword evidence="7 13" id="KW-0808">Transferase</keyword>
<evidence type="ECO:0000256" key="11">
    <source>
        <dbReference type="ARBA" id="ARBA00031088"/>
    </source>
</evidence>
<dbReference type="SUPFAM" id="SSF53335">
    <property type="entry name" value="S-adenosyl-L-methionine-dependent methyltransferases"/>
    <property type="match status" value="1"/>
</dbReference>
<dbReference type="FunFam" id="3.30.70.1170:FF:000003">
    <property type="entry name" value="16S rRNA (Cytosine(967)-C(5))-methyltransferase RsmB"/>
    <property type="match status" value="1"/>
</dbReference>
<dbReference type="InterPro" id="IPR029063">
    <property type="entry name" value="SAM-dependent_MTases_sf"/>
</dbReference>
<dbReference type="PANTHER" id="PTHR22807">
    <property type="entry name" value="NOP2 YEAST -RELATED NOL1/NOP2/FMU SUN DOMAIN-CONTAINING"/>
    <property type="match status" value="1"/>
</dbReference>
<feature type="binding site" evidence="13">
    <location>
        <position position="323"/>
    </location>
    <ligand>
        <name>S-adenosyl-L-methionine</name>
        <dbReference type="ChEBI" id="CHEBI:59789"/>
    </ligand>
</feature>
<evidence type="ECO:0000256" key="5">
    <source>
        <dbReference type="ARBA" id="ARBA00022552"/>
    </source>
</evidence>
<dbReference type="PRINTS" id="PR02008">
    <property type="entry name" value="RCMTFAMILY"/>
</dbReference>
<dbReference type="InterPro" id="IPR054728">
    <property type="entry name" value="RsmB-like_ferredoxin"/>
</dbReference>
<dbReference type="GO" id="GO:0005737">
    <property type="term" value="C:cytoplasm"/>
    <property type="evidence" value="ECO:0007669"/>
    <property type="project" value="UniProtKB-SubCell"/>
</dbReference>
<dbReference type="FunFam" id="3.40.50.150:FF:000022">
    <property type="entry name" value="Ribosomal RNA small subunit methyltransferase B"/>
    <property type="match status" value="1"/>
</dbReference>
<dbReference type="SUPFAM" id="SSF48013">
    <property type="entry name" value="NusB-like"/>
    <property type="match status" value="1"/>
</dbReference>
<dbReference type="CDD" id="cd02440">
    <property type="entry name" value="AdoMet_MTases"/>
    <property type="match status" value="1"/>
</dbReference>
<dbReference type="InterPro" id="IPR035926">
    <property type="entry name" value="NusB-like_sf"/>
</dbReference>
<keyword evidence="5" id="KW-0698">rRNA processing</keyword>
<dbReference type="NCBIfam" id="NF011494">
    <property type="entry name" value="PRK14902.1"/>
    <property type="match status" value="1"/>
</dbReference>
<sequence>MKDNNVRLTALNILDQVITEGGYSNLLINDAIKSGGIEVQDRALLTELVYGTLQHKLTLEYYLEPFIKTNIKGWMRRLLMMSVYQAVYLTKIPDHAIINEAVEITKRRGSIAGANTMNAILRNFQRSPLRDFNDIKDELKRISIETSTPLWLVKHWKTHFGLEVTKKICANLLERPDTSIRVNTTRLTVEEAIHHLTADGYTVKQSAIVPECLFIDGPPIVQTRLFKDGLVSIQDASSMLVAHIMDPQPNDIILDTCSAPGGKTCHIAERLNHTGHIDAFDIHEHKLELIDFNLRKLRLTNVTVGLHDARAPFDRQYDKVLVDAPCSGLGVAKRKPEIKYEKTQKDIDQLWPLQLDILLNAADSVKPGGLLIYSTCTIEQMENDNVVYSFIKQNKDFDIEPIQLGDVTHKTLQILPHDFNADGFYIAKLRRKVVS</sequence>
<dbReference type="GO" id="GO:0003723">
    <property type="term" value="F:RNA binding"/>
    <property type="evidence" value="ECO:0007669"/>
    <property type="project" value="UniProtKB-UniRule"/>
</dbReference>
<dbReference type="InterPro" id="IPR006027">
    <property type="entry name" value="NusB_RsmB_TIM44"/>
</dbReference>
<dbReference type="FunFam" id="1.10.940.10:FF:000006">
    <property type="entry name" value="16S rRNA (Cytosine(967)-C(5))-methyltransferase RsmB"/>
    <property type="match status" value="1"/>
</dbReference>
<dbReference type="AlphaFoldDB" id="A0A4V6PPS0"/>
<feature type="binding site" evidence="13">
    <location>
        <begin position="257"/>
        <end position="263"/>
    </location>
    <ligand>
        <name>S-adenosyl-L-methionine</name>
        <dbReference type="ChEBI" id="CHEBI:59789"/>
    </ligand>
</feature>
<evidence type="ECO:0000256" key="8">
    <source>
        <dbReference type="ARBA" id="ARBA00022691"/>
    </source>
</evidence>
<dbReference type="Gene3D" id="3.30.70.1170">
    <property type="entry name" value="Sun protein, domain 3"/>
    <property type="match status" value="1"/>
</dbReference>
<accession>A0A4V6PPS0</accession>
<evidence type="ECO:0000256" key="4">
    <source>
        <dbReference type="ARBA" id="ARBA00022490"/>
    </source>
</evidence>
<evidence type="ECO:0000259" key="14">
    <source>
        <dbReference type="PROSITE" id="PS51686"/>
    </source>
</evidence>
<evidence type="ECO:0000256" key="7">
    <source>
        <dbReference type="ARBA" id="ARBA00022679"/>
    </source>
</evidence>
<reference evidence="15 16" key="1">
    <citation type="submission" date="2019-01" db="EMBL/GenBank/DDBJ databases">
        <title>Draft genome sequences of the type strains of six Macrococcus species.</title>
        <authorList>
            <person name="Mazhar S."/>
            <person name="Altermann E."/>
            <person name="Hill C."/>
            <person name="Mcauliffe O."/>
        </authorList>
    </citation>
    <scope>NUCLEOTIDE SEQUENCE [LARGE SCALE GENOMIC DNA]</scope>
    <source>
        <strain evidence="15 16">CCM4815</strain>
    </source>
</reference>
<evidence type="ECO:0000256" key="6">
    <source>
        <dbReference type="ARBA" id="ARBA00022603"/>
    </source>
</evidence>
<comment type="similarity">
    <text evidence="13">Belongs to the class I-like SAM-binding methyltransferase superfamily. RsmB/NOP family.</text>
</comment>
<gene>
    <name evidence="15" type="primary">rsmB</name>
    <name evidence="15" type="ORF">ERX29_08820</name>
</gene>
<evidence type="ECO:0000313" key="16">
    <source>
        <dbReference type="Proteomes" id="UP000294802"/>
    </source>
</evidence>
<dbReference type="GO" id="GO:0008649">
    <property type="term" value="F:rRNA methyltransferase activity"/>
    <property type="evidence" value="ECO:0007669"/>
    <property type="project" value="InterPro"/>
</dbReference>
<evidence type="ECO:0000256" key="1">
    <source>
        <dbReference type="ARBA" id="ARBA00002724"/>
    </source>
</evidence>
<evidence type="ECO:0000313" key="15">
    <source>
        <dbReference type="EMBL" id="TDM07310.1"/>
    </source>
</evidence>
<dbReference type="RefSeq" id="WP_133444319.1">
    <property type="nucleotide sequence ID" value="NZ_SCWB01000015.1"/>
</dbReference>
<dbReference type="Proteomes" id="UP000294802">
    <property type="component" value="Unassembled WGS sequence"/>
</dbReference>
<dbReference type="Gene3D" id="3.40.50.150">
    <property type="entry name" value="Vaccinia Virus protein VP39"/>
    <property type="match status" value="1"/>
</dbReference>
<evidence type="ECO:0000256" key="2">
    <source>
        <dbReference type="ARBA" id="ARBA00004496"/>
    </source>
</evidence>
<keyword evidence="6 13" id="KW-0489">Methyltransferase</keyword>
<organism evidence="15 16">
    <name type="scientific">Macrococcus lamae</name>
    <dbReference type="NCBI Taxonomy" id="198484"/>
    <lineage>
        <taxon>Bacteria</taxon>
        <taxon>Bacillati</taxon>
        <taxon>Bacillota</taxon>
        <taxon>Bacilli</taxon>
        <taxon>Bacillales</taxon>
        <taxon>Staphylococcaceae</taxon>
        <taxon>Macrococcus</taxon>
    </lineage>
</organism>
<comment type="caution">
    <text evidence="15">The sequence shown here is derived from an EMBL/GenBank/DDBJ whole genome shotgun (WGS) entry which is preliminary data.</text>
</comment>
<dbReference type="NCBIfam" id="TIGR00563">
    <property type="entry name" value="rsmB"/>
    <property type="match status" value="1"/>
</dbReference>
<dbReference type="InterPro" id="IPR023267">
    <property type="entry name" value="RCMT"/>
</dbReference>
<comment type="catalytic activity">
    <reaction evidence="12">
        <text>cytidine(967) in 16S rRNA + S-adenosyl-L-methionine = 5-methylcytidine(967) in 16S rRNA + S-adenosyl-L-homocysteine + H(+)</text>
        <dbReference type="Rhea" id="RHEA:42748"/>
        <dbReference type="Rhea" id="RHEA-COMP:10219"/>
        <dbReference type="Rhea" id="RHEA-COMP:10220"/>
        <dbReference type="ChEBI" id="CHEBI:15378"/>
        <dbReference type="ChEBI" id="CHEBI:57856"/>
        <dbReference type="ChEBI" id="CHEBI:59789"/>
        <dbReference type="ChEBI" id="CHEBI:74483"/>
        <dbReference type="ChEBI" id="CHEBI:82748"/>
        <dbReference type="EC" id="2.1.1.176"/>
    </reaction>
</comment>
<comment type="subcellular location">
    <subcellularLocation>
        <location evidence="2">Cytoplasm</location>
    </subcellularLocation>
</comment>